<protein>
    <submittedName>
        <fullName evidence="9">Ester hydrolase C11orf54-like protein</fullName>
    </submittedName>
</protein>
<evidence type="ECO:0000256" key="6">
    <source>
        <dbReference type="ARBA" id="ARBA00023242"/>
    </source>
</evidence>
<comment type="subunit">
    <text evidence="2">Monomer.</text>
</comment>
<dbReference type="Proteomes" id="UP000326340">
    <property type="component" value="Unassembled WGS sequence"/>
</dbReference>
<dbReference type="AlphaFoldDB" id="A0A5Q4BEL9"/>
<comment type="caution">
    <text evidence="9">The sequence shown here is derived from an EMBL/GenBank/DDBJ whole genome shotgun (WGS) entry which is preliminary data.</text>
</comment>
<dbReference type="PANTHER" id="PTHR13204:SF1">
    <property type="entry name" value="ESTER HYDROLASE C11ORF54"/>
    <property type="match status" value="1"/>
</dbReference>
<feature type="region of interest" description="Disordered" evidence="7">
    <location>
        <begin position="140"/>
        <end position="163"/>
    </location>
</feature>
<organism evidence="9 10">
    <name type="scientific">Colletotrichum shisoi</name>
    <dbReference type="NCBI Taxonomy" id="2078593"/>
    <lineage>
        <taxon>Eukaryota</taxon>
        <taxon>Fungi</taxon>
        <taxon>Dikarya</taxon>
        <taxon>Ascomycota</taxon>
        <taxon>Pezizomycotina</taxon>
        <taxon>Sordariomycetes</taxon>
        <taxon>Hypocreomycetidae</taxon>
        <taxon>Glomerellales</taxon>
        <taxon>Glomerellaceae</taxon>
        <taxon>Colletotrichum</taxon>
        <taxon>Colletotrichum destructivum species complex</taxon>
    </lineage>
</organism>
<evidence type="ECO:0000259" key="8">
    <source>
        <dbReference type="SMART" id="SM01168"/>
    </source>
</evidence>
<dbReference type="GO" id="GO:0016788">
    <property type="term" value="F:hydrolase activity, acting on ester bonds"/>
    <property type="evidence" value="ECO:0007669"/>
    <property type="project" value="TreeGrafter"/>
</dbReference>
<evidence type="ECO:0000256" key="4">
    <source>
        <dbReference type="ARBA" id="ARBA00022801"/>
    </source>
</evidence>
<dbReference type="Pfam" id="PF08925">
    <property type="entry name" value="DUF1907"/>
    <property type="match status" value="1"/>
</dbReference>
<dbReference type="GO" id="GO:0008270">
    <property type="term" value="F:zinc ion binding"/>
    <property type="evidence" value="ECO:0007669"/>
    <property type="project" value="TreeGrafter"/>
</dbReference>
<evidence type="ECO:0000256" key="1">
    <source>
        <dbReference type="ARBA" id="ARBA00004123"/>
    </source>
</evidence>
<evidence type="ECO:0000313" key="10">
    <source>
        <dbReference type="Proteomes" id="UP000326340"/>
    </source>
</evidence>
<dbReference type="SMART" id="SM01168">
    <property type="entry name" value="DUF1907"/>
    <property type="match status" value="1"/>
</dbReference>
<keyword evidence="4 9" id="KW-0378">Hydrolase</keyword>
<evidence type="ECO:0000256" key="7">
    <source>
        <dbReference type="SAM" id="MobiDB-lite"/>
    </source>
</evidence>
<keyword evidence="3" id="KW-0479">Metal-binding</keyword>
<dbReference type="SUPFAM" id="SSF117856">
    <property type="entry name" value="AF0104/ALDC/Ptd012-like"/>
    <property type="match status" value="1"/>
</dbReference>
<accession>A0A5Q4BEL9</accession>
<evidence type="ECO:0000256" key="3">
    <source>
        <dbReference type="ARBA" id="ARBA00022723"/>
    </source>
</evidence>
<comment type="subcellular location">
    <subcellularLocation>
        <location evidence="1">Nucleus</location>
    </subcellularLocation>
</comment>
<dbReference type="InterPro" id="IPR015021">
    <property type="entry name" value="C11orf54_DUF1907"/>
</dbReference>
<dbReference type="PANTHER" id="PTHR13204">
    <property type="entry name" value="PTD012 PROTEIN"/>
    <property type="match status" value="1"/>
</dbReference>
<keyword evidence="10" id="KW-1185">Reference proteome</keyword>
<keyword evidence="5" id="KW-0862">Zinc</keyword>
<proteinExistence type="predicted"/>
<evidence type="ECO:0000256" key="5">
    <source>
        <dbReference type="ARBA" id="ARBA00022833"/>
    </source>
</evidence>
<gene>
    <name evidence="9" type="primary">CK054</name>
    <name evidence="9" type="ORF">CSHISOI_10288</name>
</gene>
<sequence>MRVERFPLSPPSLEELAAHLQAPLAANYTHASVGVVRCPDLRAAPFHLATEGLSGDEKIADVGGQPNLFPRPRLDGTIWSLPEVARAIGMSPERGGLIGAGAGPFHVLGQNSELAPNLGWSGGLGENDIDNRSRVILIERGSGDDDDGDGDGDGDGTTGKKNVVSVRAAPSTDCGLMANLFASRGEPGPVLRITARGRKGPERSFTECIRQGLRAAYGDERTVSLGGAFVVRAGRATYHVMPDFPAERDLPFRDRRAVEDWLTFHDFDAPVVGLSVLHLADPAGGMALRMEHTHAFSATGEDAGGHYHFEAEGEGDVIEYEGYFNTARAIYRVDRPAGSS</sequence>
<feature type="domain" description="DUF1907" evidence="8">
    <location>
        <begin position="19"/>
        <end position="333"/>
    </location>
</feature>
<reference evidence="9 10" key="1">
    <citation type="journal article" date="2019" name="Sci. Rep.">
        <title>Colletotrichum shisoi sp. nov., an anthracnose pathogen of Perilla frutescens in Japan: molecular phylogenetic, morphological and genomic evidence.</title>
        <authorList>
            <person name="Gan P."/>
            <person name="Tsushima A."/>
            <person name="Hiroyama R."/>
            <person name="Narusaka M."/>
            <person name="Takano Y."/>
            <person name="Narusaka Y."/>
            <person name="Kawaradani M."/>
            <person name="Damm U."/>
            <person name="Shirasu K."/>
        </authorList>
    </citation>
    <scope>NUCLEOTIDE SEQUENCE [LARGE SCALE GENOMIC DNA]</scope>
    <source>
        <strain evidence="9 10">PG-2018a</strain>
    </source>
</reference>
<evidence type="ECO:0000256" key="2">
    <source>
        <dbReference type="ARBA" id="ARBA00011245"/>
    </source>
</evidence>
<evidence type="ECO:0000313" key="9">
    <source>
        <dbReference type="EMBL" id="TQN65134.1"/>
    </source>
</evidence>
<keyword evidence="6" id="KW-0539">Nucleus</keyword>
<dbReference type="GO" id="GO:0005634">
    <property type="term" value="C:nucleus"/>
    <property type="evidence" value="ECO:0007669"/>
    <property type="project" value="UniProtKB-SubCell"/>
</dbReference>
<feature type="compositionally biased region" description="Acidic residues" evidence="7">
    <location>
        <begin position="144"/>
        <end position="154"/>
    </location>
</feature>
<dbReference type="EMBL" id="PUHP01001799">
    <property type="protein sequence ID" value="TQN65134.1"/>
    <property type="molecule type" value="Genomic_DNA"/>
</dbReference>
<name>A0A5Q4BEL9_9PEZI</name>
<dbReference type="OrthoDB" id="5119241at2759"/>
<dbReference type="CDD" id="cd17298">
    <property type="entry name" value="DUF1907"/>
    <property type="match status" value="1"/>
</dbReference>